<feature type="transmembrane region" description="Helical" evidence="1">
    <location>
        <begin position="277"/>
        <end position="298"/>
    </location>
</feature>
<feature type="transmembrane region" description="Helical" evidence="1">
    <location>
        <begin position="132"/>
        <end position="151"/>
    </location>
</feature>
<feature type="transmembrane region" description="Helical" evidence="1">
    <location>
        <begin position="246"/>
        <end position="265"/>
    </location>
</feature>
<dbReference type="GO" id="GO:0051082">
    <property type="term" value="F:unfolded protein binding"/>
    <property type="evidence" value="ECO:0007669"/>
    <property type="project" value="TreeGrafter"/>
</dbReference>
<dbReference type="EMBL" id="KV419397">
    <property type="protein sequence ID" value="KZS97480.1"/>
    <property type="molecule type" value="Genomic_DNA"/>
</dbReference>
<dbReference type="AlphaFoldDB" id="A0A164Z2N1"/>
<feature type="transmembrane region" description="Helical" evidence="1">
    <location>
        <begin position="101"/>
        <end position="120"/>
    </location>
</feature>
<dbReference type="PANTHER" id="PTHR35329:SF1">
    <property type="entry name" value="CHITIN SYNTHASE EXPORT CHAPERONE"/>
    <property type="match status" value="1"/>
</dbReference>
<organism evidence="2 3">
    <name type="scientific">Sistotremastrum niveocremeum HHB9708</name>
    <dbReference type="NCBI Taxonomy" id="1314777"/>
    <lineage>
        <taxon>Eukaryota</taxon>
        <taxon>Fungi</taxon>
        <taxon>Dikarya</taxon>
        <taxon>Basidiomycota</taxon>
        <taxon>Agaricomycotina</taxon>
        <taxon>Agaricomycetes</taxon>
        <taxon>Sistotremastrales</taxon>
        <taxon>Sistotremastraceae</taxon>
        <taxon>Sertulicium</taxon>
        <taxon>Sertulicium niveocremeum</taxon>
    </lineage>
</organism>
<proteinExistence type="predicted"/>
<accession>A0A164Z2N1</accession>
<keyword evidence="1" id="KW-1133">Transmembrane helix</keyword>
<dbReference type="Pfam" id="PF12271">
    <property type="entry name" value="Chs7"/>
    <property type="match status" value="1"/>
</dbReference>
<keyword evidence="3" id="KW-1185">Reference proteome</keyword>
<sequence length="318" mass="34775">MTRFGSFAALCKDIPMPWCNLFVRQLSKHSPQTLLPPSSNFTLAPVGVNPSCAINRISQPGSFGGTSLGNIAQIIACAACFFFVVFLIIKVSRRRAAVGRVEFRIFLMIYLLSLPLNLLTTGSVLKQGSLPLVILTAVHAGVVAALFWALLANGIVSTQVVEDGTLSSLIPFYALIIAFFAATTYISLDVALTITHSFGPSNPPEDLESIPLFVLTNIWPGAATLIFFAIMLYIILGILREIRPIWFYILAFTIFVLSQLDYYLLSKTICVGTKAKIDGLFVATLLETAAVGVLYLGWTSITEDAWDENDYYRNSIGL</sequence>
<dbReference type="PANTHER" id="PTHR35329">
    <property type="entry name" value="CHITIN SYNTHASE EXPORT CHAPERONE"/>
    <property type="match status" value="1"/>
</dbReference>
<dbReference type="STRING" id="1314777.A0A164Z2N1"/>
<feature type="transmembrane region" description="Helical" evidence="1">
    <location>
        <begin position="218"/>
        <end position="239"/>
    </location>
</feature>
<dbReference type="OrthoDB" id="5582162at2759"/>
<protein>
    <submittedName>
        <fullName evidence="2">Uncharacterized protein</fullName>
    </submittedName>
</protein>
<name>A0A164Z2N1_9AGAM</name>
<dbReference type="InterPro" id="IPR022057">
    <property type="entry name" value="Chs7"/>
</dbReference>
<feature type="transmembrane region" description="Helical" evidence="1">
    <location>
        <begin position="71"/>
        <end position="89"/>
    </location>
</feature>
<evidence type="ECO:0000313" key="2">
    <source>
        <dbReference type="EMBL" id="KZS97480.1"/>
    </source>
</evidence>
<keyword evidence="1" id="KW-0812">Transmembrane</keyword>
<dbReference type="GO" id="GO:0006457">
    <property type="term" value="P:protein folding"/>
    <property type="evidence" value="ECO:0007669"/>
    <property type="project" value="TreeGrafter"/>
</dbReference>
<dbReference type="GO" id="GO:0005789">
    <property type="term" value="C:endoplasmic reticulum membrane"/>
    <property type="evidence" value="ECO:0007669"/>
    <property type="project" value="TreeGrafter"/>
</dbReference>
<reference evidence="2 3" key="1">
    <citation type="journal article" date="2016" name="Mol. Biol. Evol.">
        <title>Comparative Genomics of Early-Diverging Mushroom-Forming Fungi Provides Insights into the Origins of Lignocellulose Decay Capabilities.</title>
        <authorList>
            <person name="Nagy L.G."/>
            <person name="Riley R."/>
            <person name="Tritt A."/>
            <person name="Adam C."/>
            <person name="Daum C."/>
            <person name="Floudas D."/>
            <person name="Sun H."/>
            <person name="Yadav J.S."/>
            <person name="Pangilinan J."/>
            <person name="Larsson K.H."/>
            <person name="Matsuura K."/>
            <person name="Barry K."/>
            <person name="Labutti K."/>
            <person name="Kuo R."/>
            <person name="Ohm R.A."/>
            <person name="Bhattacharya S.S."/>
            <person name="Shirouzu T."/>
            <person name="Yoshinaga Y."/>
            <person name="Martin F.M."/>
            <person name="Grigoriev I.V."/>
            <person name="Hibbett D.S."/>
        </authorList>
    </citation>
    <scope>NUCLEOTIDE SEQUENCE [LARGE SCALE GENOMIC DNA]</scope>
    <source>
        <strain evidence="2 3">HHB9708</strain>
    </source>
</reference>
<evidence type="ECO:0000313" key="3">
    <source>
        <dbReference type="Proteomes" id="UP000076722"/>
    </source>
</evidence>
<keyword evidence="1" id="KW-0472">Membrane</keyword>
<gene>
    <name evidence="2" type="ORF">SISNIDRAFT_450294</name>
</gene>
<dbReference type="Proteomes" id="UP000076722">
    <property type="component" value="Unassembled WGS sequence"/>
</dbReference>
<evidence type="ECO:0000256" key="1">
    <source>
        <dbReference type="SAM" id="Phobius"/>
    </source>
</evidence>
<feature type="transmembrane region" description="Helical" evidence="1">
    <location>
        <begin position="172"/>
        <end position="198"/>
    </location>
</feature>